<organism evidence="2 3">
    <name type="scientific">Lentinus tigrinus ALCF2SS1-6</name>
    <dbReference type="NCBI Taxonomy" id="1328759"/>
    <lineage>
        <taxon>Eukaryota</taxon>
        <taxon>Fungi</taxon>
        <taxon>Dikarya</taxon>
        <taxon>Basidiomycota</taxon>
        <taxon>Agaricomycotina</taxon>
        <taxon>Agaricomycetes</taxon>
        <taxon>Polyporales</taxon>
        <taxon>Polyporaceae</taxon>
        <taxon>Lentinus</taxon>
    </lineage>
</organism>
<accession>A0A5C2SGW6</accession>
<dbReference type="STRING" id="1328759.A0A5C2SGW6"/>
<evidence type="ECO:0000313" key="3">
    <source>
        <dbReference type="Proteomes" id="UP000313359"/>
    </source>
</evidence>
<feature type="compositionally biased region" description="Acidic residues" evidence="1">
    <location>
        <begin position="345"/>
        <end position="360"/>
    </location>
</feature>
<dbReference type="SUPFAM" id="SSF56112">
    <property type="entry name" value="Protein kinase-like (PK-like)"/>
    <property type="match status" value="1"/>
</dbReference>
<feature type="region of interest" description="Disordered" evidence="1">
    <location>
        <begin position="449"/>
        <end position="537"/>
    </location>
</feature>
<feature type="region of interest" description="Disordered" evidence="1">
    <location>
        <begin position="345"/>
        <end position="386"/>
    </location>
</feature>
<reference evidence="2" key="1">
    <citation type="journal article" date="2018" name="Genome Biol. Evol.">
        <title>Genomics and development of Lentinus tigrinus, a white-rot wood-decaying mushroom with dimorphic fruiting bodies.</title>
        <authorList>
            <person name="Wu B."/>
            <person name="Xu Z."/>
            <person name="Knudson A."/>
            <person name="Carlson A."/>
            <person name="Chen N."/>
            <person name="Kovaka S."/>
            <person name="LaButti K."/>
            <person name="Lipzen A."/>
            <person name="Pennachio C."/>
            <person name="Riley R."/>
            <person name="Schakwitz W."/>
            <person name="Umezawa K."/>
            <person name="Ohm R.A."/>
            <person name="Grigoriev I.V."/>
            <person name="Nagy L.G."/>
            <person name="Gibbons J."/>
            <person name="Hibbett D."/>
        </authorList>
    </citation>
    <scope>NUCLEOTIDE SEQUENCE [LARGE SCALE GENOMIC DNA]</scope>
    <source>
        <strain evidence="2">ALCF2SS1-6</strain>
    </source>
</reference>
<feature type="compositionally biased region" description="Basic residues" evidence="1">
    <location>
        <begin position="66"/>
        <end position="75"/>
    </location>
</feature>
<feature type="compositionally biased region" description="Low complexity" evidence="1">
    <location>
        <begin position="16"/>
        <end position="38"/>
    </location>
</feature>
<feature type="compositionally biased region" description="Low complexity" evidence="1">
    <location>
        <begin position="490"/>
        <end position="500"/>
    </location>
</feature>
<dbReference type="Proteomes" id="UP000313359">
    <property type="component" value="Unassembled WGS sequence"/>
</dbReference>
<name>A0A5C2SGW6_9APHY</name>
<dbReference type="AlphaFoldDB" id="A0A5C2SGW6"/>
<protein>
    <recommendedName>
        <fullName evidence="4">Protein kinase domain-containing protein</fullName>
    </recommendedName>
</protein>
<dbReference type="OrthoDB" id="2687876at2759"/>
<feature type="region of interest" description="Disordered" evidence="1">
    <location>
        <begin position="13"/>
        <end position="98"/>
    </location>
</feature>
<feature type="compositionally biased region" description="Low complexity" evidence="1">
    <location>
        <begin position="54"/>
        <end position="65"/>
    </location>
</feature>
<gene>
    <name evidence="2" type="ORF">L227DRAFT_599267</name>
</gene>
<proteinExistence type="predicted"/>
<dbReference type="EMBL" id="ML122257">
    <property type="protein sequence ID" value="RPD63000.1"/>
    <property type="molecule type" value="Genomic_DNA"/>
</dbReference>
<evidence type="ECO:0000256" key="1">
    <source>
        <dbReference type="SAM" id="MobiDB-lite"/>
    </source>
</evidence>
<dbReference type="InterPro" id="IPR011009">
    <property type="entry name" value="Kinase-like_dom_sf"/>
</dbReference>
<keyword evidence="3" id="KW-1185">Reference proteome</keyword>
<sequence length="889" mass="100051">MFKFLTYRAQLLQPASSSNQGVNSHSSTAPSSALSRAALEGSSGSPPPEDNTDEVVSSEVSSRSSARSHRSHADRRHAPPPSKASPRSSAKKSSQGGNLDDVYPVELQWEHVYVPPGPWQWAADQSLSHVQLLTHIAATPLCKTDLMRGLIGYHPVTFIRRRWTRTMHATRTGLFKELKLFSSDAYLRELQGVVVPHMINVYDDLHSVSLLFAPPHPSFWRTASADMPRVLKKRVIDAYLKLHEHGVLHGSPELHNILIGADCRVSLFDFSMAGVKGGIPALGLPKCLGRSDYNWELREVMYKLDWEGARAREEAKYGRAKVQRERDYARDQMLHMKKQRVIADEEIIDPDEMPNQDDREEPAPSRSAWQSWEESVKNAPPPVTVVVPGQSKEQLEAAEREYNARIKELEEEWKREPEVPLFAHAPGFPLPVPFAQPYFDVEDSPFAPVRESRKRKASPDADDAQPSAKRARREQGSSKSSLSAGPVFKYSSTTYSTGTSETLLPAAPPPKTRPKSKQRATTPPIKSRDFASEPYDGPRGYYFPHPPTEYIVNANRTAHILNTNALEFARQGIPFFRGDIPNVQPPLYRRFTEKATSGSLGVQKRKRIDWEEQHDWVDDREAKRLRYEEERSAYFKEKGRPIRIDERVSYAEPPRYHRDKDTRIDPSYHEPLHNILQVGRGILKKTPPVKLVSYDLGKWLSNAGPAPGAVRLSCIPPPSIEDDALSRLERLGQRAERSLDETAGARRPTDSDGAEANERDVSCARHELRDEAAGMVPEAGVAARPIRYTSVGPGGTKMVRVMVLGASTEDAMDEREVEILLDPRCDPPKSKVQKAEVVKAGVEKVEVQTAQEVLEEQLCGREYDKTMLDDVCNWLGMREEPDYTDLWDE</sequence>
<feature type="compositionally biased region" description="Low complexity" evidence="1">
    <location>
        <begin position="84"/>
        <end position="94"/>
    </location>
</feature>
<evidence type="ECO:0000313" key="2">
    <source>
        <dbReference type="EMBL" id="RPD63000.1"/>
    </source>
</evidence>
<feature type="region of interest" description="Disordered" evidence="1">
    <location>
        <begin position="735"/>
        <end position="761"/>
    </location>
</feature>
<evidence type="ECO:0008006" key="4">
    <source>
        <dbReference type="Google" id="ProtNLM"/>
    </source>
</evidence>